<keyword evidence="2" id="KW-0812">Transmembrane</keyword>
<feature type="transmembrane region" description="Helical" evidence="2">
    <location>
        <begin position="385"/>
        <end position="405"/>
    </location>
</feature>
<evidence type="ECO:0000313" key="3">
    <source>
        <dbReference type="EMBL" id="KAK4097782.1"/>
    </source>
</evidence>
<evidence type="ECO:0000256" key="2">
    <source>
        <dbReference type="SAM" id="Phobius"/>
    </source>
</evidence>
<keyword evidence="2" id="KW-1133">Transmembrane helix</keyword>
<accession>A0AAN6SYR7</accession>
<dbReference type="AlphaFoldDB" id="A0AAN6SYR7"/>
<keyword evidence="2" id="KW-0472">Membrane</keyword>
<organism evidence="3 4">
    <name type="scientific">Parathielavia hyrcaniae</name>
    <dbReference type="NCBI Taxonomy" id="113614"/>
    <lineage>
        <taxon>Eukaryota</taxon>
        <taxon>Fungi</taxon>
        <taxon>Dikarya</taxon>
        <taxon>Ascomycota</taxon>
        <taxon>Pezizomycotina</taxon>
        <taxon>Sordariomycetes</taxon>
        <taxon>Sordariomycetidae</taxon>
        <taxon>Sordariales</taxon>
        <taxon>Chaetomiaceae</taxon>
        <taxon>Parathielavia</taxon>
    </lineage>
</organism>
<reference evidence="3" key="2">
    <citation type="submission" date="2023-05" db="EMBL/GenBank/DDBJ databases">
        <authorList>
            <consortium name="Lawrence Berkeley National Laboratory"/>
            <person name="Steindorff A."/>
            <person name="Hensen N."/>
            <person name="Bonometti L."/>
            <person name="Westerberg I."/>
            <person name="Brannstrom I.O."/>
            <person name="Guillou S."/>
            <person name="Cros-Aarteil S."/>
            <person name="Calhoun S."/>
            <person name="Haridas S."/>
            <person name="Kuo A."/>
            <person name="Mondo S."/>
            <person name="Pangilinan J."/>
            <person name="Riley R."/>
            <person name="Labutti K."/>
            <person name="Andreopoulos B."/>
            <person name="Lipzen A."/>
            <person name="Chen C."/>
            <person name="Yanf M."/>
            <person name="Daum C."/>
            <person name="Ng V."/>
            <person name="Clum A."/>
            <person name="Ohm R."/>
            <person name="Martin F."/>
            <person name="Silar P."/>
            <person name="Natvig D."/>
            <person name="Lalanne C."/>
            <person name="Gautier V."/>
            <person name="Ament-Velasquez S.L."/>
            <person name="Kruys A."/>
            <person name="Hutchinson M.I."/>
            <person name="Powell A.J."/>
            <person name="Barry K."/>
            <person name="Miller A.N."/>
            <person name="Grigoriev I.V."/>
            <person name="Debuchy R."/>
            <person name="Gladieux P."/>
            <person name="Thoren M.H."/>
            <person name="Johannesson H."/>
        </authorList>
    </citation>
    <scope>NUCLEOTIDE SEQUENCE</scope>
    <source>
        <strain evidence="3">CBS 757.83</strain>
    </source>
</reference>
<feature type="transmembrane region" description="Helical" evidence="2">
    <location>
        <begin position="222"/>
        <end position="241"/>
    </location>
</feature>
<feature type="transmembrane region" description="Helical" evidence="2">
    <location>
        <begin position="253"/>
        <end position="274"/>
    </location>
</feature>
<reference evidence="3" key="1">
    <citation type="journal article" date="2023" name="Mol. Phylogenet. Evol.">
        <title>Genome-scale phylogeny and comparative genomics of the fungal order Sordariales.</title>
        <authorList>
            <person name="Hensen N."/>
            <person name="Bonometti L."/>
            <person name="Westerberg I."/>
            <person name="Brannstrom I.O."/>
            <person name="Guillou S."/>
            <person name="Cros-Aarteil S."/>
            <person name="Calhoun S."/>
            <person name="Haridas S."/>
            <person name="Kuo A."/>
            <person name="Mondo S."/>
            <person name="Pangilinan J."/>
            <person name="Riley R."/>
            <person name="LaButti K."/>
            <person name="Andreopoulos B."/>
            <person name="Lipzen A."/>
            <person name="Chen C."/>
            <person name="Yan M."/>
            <person name="Daum C."/>
            <person name="Ng V."/>
            <person name="Clum A."/>
            <person name="Steindorff A."/>
            <person name="Ohm R.A."/>
            <person name="Martin F."/>
            <person name="Silar P."/>
            <person name="Natvig D.O."/>
            <person name="Lalanne C."/>
            <person name="Gautier V."/>
            <person name="Ament-Velasquez S.L."/>
            <person name="Kruys A."/>
            <person name="Hutchinson M.I."/>
            <person name="Powell A.J."/>
            <person name="Barry K."/>
            <person name="Miller A.N."/>
            <person name="Grigoriev I.V."/>
            <person name="Debuchy R."/>
            <person name="Gladieux P."/>
            <person name="Hiltunen Thoren M."/>
            <person name="Johannesson H."/>
        </authorList>
    </citation>
    <scope>NUCLEOTIDE SEQUENCE</scope>
    <source>
        <strain evidence="3">CBS 757.83</strain>
    </source>
</reference>
<feature type="transmembrane region" description="Helical" evidence="2">
    <location>
        <begin position="319"/>
        <end position="340"/>
    </location>
</feature>
<dbReference type="EMBL" id="MU863668">
    <property type="protein sequence ID" value="KAK4097782.1"/>
    <property type="molecule type" value="Genomic_DNA"/>
</dbReference>
<keyword evidence="4" id="KW-1185">Reference proteome</keyword>
<feature type="transmembrane region" description="Helical" evidence="2">
    <location>
        <begin position="352"/>
        <end position="379"/>
    </location>
</feature>
<name>A0AAN6SYR7_9PEZI</name>
<evidence type="ECO:0000256" key="1">
    <source>
        <dbReference type="SAM" id="MobiDB-lite"/>
    </source>
</evidence>
<comment type="caution">
    <text evidence="3">The sequence shown here is derived from an EMBL/GenBank/DDBJ whole genome shotgun (WGS) entry which is preliminary data.</text>
</comment>
<gene>
    <name evidence="3" type="ORF">N658DRAFT_263357</name>
</gene>
<evidence type="ECO:0000313" key="4">
    <source>
        <dbReference type="Proteomes" id="UP001305647"/>
    </source>
</evidence>
<sequence>MGDLPWLSTSRRSAPIPNGMHSVRPRDETNADATVGSRNGPGLVLRPDFPTSPRCPQSRRVMDSDTPCSPAHHLPWRTFQEKHPALLATEPGGPSRFRSVYIWLLGQPELHSRLRICTFPARSPPPSHSSCLVTAFFLVLDGNPLALSRLACLPRSHPLHSVIRQQMQGVTPKEVVRAAVAFAVPSLIQLLYALRGPIRSLLYTTTKSEAAWRPDWGQLSWWLFWFCAGIAVAVPFGFARARGLPYAPALFDVWKGVSLLAAEALIAVVVYPAYHNFLKAAWSTTEALILRYFWIPVVVHQTLQFSLGIWSRVKHGSQFIWSTPVSLYLTVLVGAIWYLVKSNPKQNKAASRANLLLSFGILITANLTALMVTIVGASHDWKEQHLVQCFLCTGLVLEYLLVQLLRAKLRKKRQGSPLTSQDPSATAGDSR</sequence>
<dbReference type="Proteomes" id="UP001305647">
    <property type="component" value="Unassembled WGS sequence"/>
</dbReference>
<proteinExistence type="predicted"/>
<feature type="region of interest" description="Disordered" evidence="1">
    <location>
        <begin position="1"/>
        <end position="67"/>
    </location>
</feature>
<protein>
    <submittedName>
        <fullName evidence="3">Uncharacterized protein</fullName>
    </submittedName>
</protein>
<feature type="transmembrane region" description="Helical" evidence="2">
    <location>
        <begin position="175"/>
        <end position="194"/>
    </location>
</feature>